<evidence type="ECO:0000256" key="1">
    <source>
        <dbReference type="SAM" id="MobiDB-lite"/>
    </source>
</evidence>
<feature type="domain" description="Tc1-like transposase DDE" evidence="2">
    <location>
        <begin position="7"/>
        <end position="132"/>
    </location>
</feature>
<proteinExistence type="predicted"/>
<dbReference type="OrthoDB" id="6286709at2759"/>
<evidence type="ECO:0000313" key="4">
    <source>
        <dbReference type="Proteomes" id="UP000683360"/>
    </source>
</evidence>
<dbReference type="EMBL" id="CAJPWZ010001995">
    <property type="protein sequence ID" value="CAG2228428.1"/>
    <property type="molecule type" value="Genomic_DNA"/>
</dbReference>
<sequence>MDNRVLVWRRPGEEWTPPCLNPGRGSRLSLMIWGCITYEGVGTITVVTGNINALKYIEIVDNFVWPVIARHFPADNYIYQDDNAPVHRAKIVKDYMEKNQLHGMEWPAQSPDLNIIENMWRKIKIELQKQAHNITTKAQMETAIRDIWTNISLEFIRKLYNSIPRRLRLVIRAKGNITNAAVTNLLIVSVEIFPATKMTLNLSLEIRKTGDKKNLLLQIQNIHYQCYSYRTTPVFFSSIKYIIESTKELVQSGCKEVTLGKSVVEELIDSDTKNDEKVEENGRKKDEKVHNNSSETDEQVTERVSKKDEKVQDSHSETDGQVKDRGSQNDEKVENCVSTKDDKEKE</sequence>
<feature type="region of interest" description="Disordered" evidence="1">
    <location>
        <begin position="271"/>
        <end position="346"/>
    </location>
</feature>
<name>A0A8S3TH68_MYTED</name>
<gene>
    <name evidence="3" type="ORF">MEDL_41334</name>
</gene>
<evidence type="ECO:0000259" key="2">
    <source>
        <dbReference type="Pfam" id="PF13358"/>
    </source>
</evidence>
<accession>A0A8S3TH68</accession>
<comment type="caution">
    <text evidence="3">The sequence shown here is derived from an EMBL/GenBank/DDBJ whole genome shotgun (WGS) entry which is preliminary data.</text>
</comment>
<reference evidence="3" key="1">
    <citation type="submission" date="2021-03" db="EMBL/GenBank/DDBJ databases">
        <authorList>
            <person name="Bekaert M."/>
        </authorList>
    </citation>
    <scope>NUCLEOTIDE SEQUENCE</scope>
</reference>
<dbReference type="InterPro" id="IPR038717">
    <property type="entry name" value="Tc1-like_DDE_dom"/>
</dbReference>
<dbReference type="Pfam" id="PF13358">
    <property type="entry name" value="DDE_3"/>
    <property type="match status" value="1"/>
</dbReference>
<keyword evidence="4" id="KW-1185">Reference proteome</keyword>
<organism evidence="3 4">
    <name type="scientific">Mytilus edulis</name>
    <name type="common">Blue mussel</name>
    <dbReference type="NCBI Taxonomy" id="6550"/>
    <lineage>
        <taxon>Eukaryota</taxon>
        <taxon>Metazoa</taxon>
        <taxon>Spiralia</taxon>
        <taxon>Lophotrochozoa</taxon>
        <taxon>Mollusca</taxon>
        <taxon>Bivalvia</taxon>
        <taxon>Autobranchia</taxon>
        <taxon>Pteriomorphia</taxon>
        <taxon>Mytilida</taxon>
        <taxon>Mytiloidea</taxon>
        <taxon>Mytilidae</taxon>
        <taxon>Mytilinae</taxon>
        <taxon>Mytilus</taxon>
    </lineage>
</organism>
<dbReference type="AlphaFoldDB" id="A0A8S3TH68"/>
<dbReference type="InterPro" id="IPR036397">
    <property type="entry name" value="RNaseH_sf"/>
</dbReference>
<evidence type="ECO:0000313" key="3">
    <source>
        <dbReference type="EMBL" id="CAG2228428.1"/>
    </source>
</evidence>
<protein>
    <recommendedName>
        <fullName evidence="2">Tc1-like transposase DDE domain-containing protein</fullName>
    </recommendedName>
</protein>
<feature type="compositionally biased region" description="Basic and acidic residues" evidence="1">
    <location>
        <begin position="271"/>
        <end position="290"/>
    </location>
</feature>
<dbReference type="Proteomes" id="UP000683360">
    <property type="component" value="Unassembled WGS sequence"/>
</dbReference>
<dbReference type="GO" id="GO:0003676">
    <property type="term" value="F:nucleic acid binding"/>
    <property type="evidence" value="ECO:0007669"/>
    <property type="project" value="InterPro"/>
</dbReference>
<dbReference type="Gene3D" id="3.30.420.10">
    <property type="entry name" value="Ribonuclease H-like superfamily/Ribonuclease H"/>
    <property type="match status" value="1"/>
</dbReference>
<feature type="compositionally biased region" description="Basic and acidic residues" evidence="1">
    <location>
        <begin position="300"/>
        <end position="346"/>
    </location>
</feature>